<dbReference type="EMBL" id="JACEIK010006128">
    <property type="protein sequence ID" value="MCE2055126.1"/>
    <property type="molecule type" value="Genomic_DNA"/>
</dbReference>
<sequence>MICCCFSSKSSDILKTIRVVHLNGNVEDFDHCISVHEVMGKSQKHFVFTHAQLLSPASKPLKPDTMLEQGHIYYLLPRSLFQSSVSPMDLVPVARKLSCIAKKKQSKAATNTVTVESENTGVMTSYGLLRYVEF</sequence>
<evidence type="ECO:0000313" key="1">
    <source>
        <dbReference type="EMBL" id="MCE2055126.1"/>
    </source>
</evidence>
<dbReference type="InterPro" id="IPR025322">
    <property type="entry name" value="PADRE_dom"/>
</dbReference>
<dbReference type="Pfam" id="PF14009">
    <property type="entry name" value="PADRE"/>
    <property type="match status" value="1"/>
</dbReference>
<comment type="caution">
    <text evidence="1">The sequence shown here is derived from an EMBL/GenBank/DDBJ whole genome shotgun (WGS) entry which is preliminary data.</text>
</comment>
<evidence type="ECO:0000313" key="2">
    <source>
        <dbReference type="Proteomes" id="UP000823775"/>
    </source>
</evidence>
<evidence type="ECO:0008006" key="3">
    <source>
        <dbReference type="Google" id="ProtNLM"/>
    </source>
</evidence>
<proteinExistence type="predicted"/>
<reference evidence="1 2" key="1">
    <citation type="journal article" date="2021" name="BMC Genomics">
        <title>Datura genome reveals duplications of psychoactive alkaloid biosynthetic genes and high mutation rate following tissue culture.</title>
        <authorList>
            <person name="Rajewski A."/>
            <person name="Carter-House D."/>
            <person name="Stajich J."/>
            <person name="Litt A."/>
        </authorList>
    </citation>
    <scope>NUCLEOTIDE SEQUENCE [LARGE SCALE GENOMIC DNA]</scope>
    <source>
        <strain evidence="1">AR-01</strain>
    </source>
</reference>
<protein>
    <recommendedName>
        <fullName evidence="3">DUF4228 domain-containing protein</fullName>
    </recommendedName>
</protein>
<gene>
    <name evidence="1" type="ORF">HAX54_042018</name>
</gene>
<name>A0ABS8W2L7_DATST</name>
<keyword evidence="2" id="KW-1185">Reference proteome</keyword>
<dbReference type="PANTHER" id="PTHR33052">
    <property type="entry name" value="DUF4228 DOMAIN PROTEIN-RELATED"/>
    <property type="match status" value="1"/>
</dbReference>
<dbReference type="Proteomes" id="UP000823775">
    <property type="component" value="Unassembled WGS sequence"/>
</dbReference>
<organism evidence="1 2">
    <name type="scientific">Datura stramonium</name>
    <name type="common">Jimsonweed</name>
    <name type="synonym">Common thornapple</name>
    <dbReference type="NCBI Taxonomy" id="4076"/>
    <lineage>
        <taxon>Eukaryota</taxon>
        <taxon>Viridiplantae</taxon>
        <taxon>Streptophyta</taxon>
        <taxon>Embryophyta</taxon>
        <taxon>Tracheophyta</taxon>
        <taxon>Spermatophyta</taxon>
        <taxon>Magnoliopsida</taxon>
        <taxon>eudicotyledons</taxon>
        <taxon>Gunneridae</taxon>
        <taxon>Pentapetalae</taxon>
        <taxon>asterids</taxon>
        <taxon>lamiids</taxon>
        <taxon>Solanales</taxon>
        <taxon>Solanaceae</taxon>
        <taxon>Solanoideae</taxon>
        <taxon>Datureae</taxon>
        <taxon>Datura</taxon>
    </lineage>
</organism>
<accession>A0ABS8W2L7</accession>